<dbReference type="PANTHER" id="PTHR30363">
    <property type="entry name" value="HTH-TYPE TRANSCRIPTIONAL REGULATOR SRLR-RELATED"/>
    <property type="match status" value="1"/>
</dbReference>
<dbReference type="SUPFAM" id="SSF46785">
    <property type="entry name" value="Winged helix' DNA-binding domain"/>
    <property type="match status" value="1"/>
</dbReference>
<accession>A0ABV7YQ81</accession>
<feature type="domain" description="HTH deoR-type" evidence="3">
    <location>
        <begin position="6"/>
        <end position="61"/>
    </location>
</feature>
<name>A0ABV7YQ81_9BACT</name>
<evidence type="ECO:0000313" key="5">
    <source>
        <dbReference type="Proteomes" id="UP001595616"/>
    </source>
</evidence>
<dbReference type="SUPFAM" id="SSF100950">
    <property type="entry name" value="NagB/RpiA/CoA transferase-like"/>
    <property type="match status" value="1"/>
</dbReference>
<keyword evidence="1" id="KW-0805">Transcription regulation</keyword>
<evidence type="ECO:0000259" key="3">
    <source>
        <dbReference type="PROSITE" id="PS51000"/>
    </source>
</evidence>
<dbReference type="GO" id="GO:0003677">
    <property type="term" value="F:DNA binding"/>
    <property type="evidence" value="ECO:0007669"/>
    <property type="project" value="UniProtKB-KW"/>
</dbReference>
<evidence type="ECO:0000256" key="1">
    <source>
        <dbReference type="ARBA" id="ARBA00023015"/>
    </source>
</evidence>
<dbReference type="InterPro" id="IPR036388">
    <property type="entry name" value="WH-like_DNA-bd_sf"/>
</dbReference>
<dbReference type="InterPro" id="IPR001034">
    <property type="entry name" value="DeoR_HTH"/>
</dbReference>
<dbReference type="InterPro" id="IPR036390">
    <property type="entry name" value="WH_DNA-bd_sf"/>
</dbReference>
<gene>
    <name evidence="4" type="ORF">ACFOOI_00945</name>
</gene>
<keyword evidence="5" id="KW-1185">Reference proteome</keyword>
<dbReference type="SMART" id="SM00420">
    <property type="entry name" value="HTH_DEOR"/>
    <property type="match status" value="1"/>
</dbReference>
<sequence>MVVLHKKERKSLELKHINIHSRVTLNELAQLMNVSEDTIRRDILELAAENKITRIKGGAMALGNQYIPKKDSVGFEVEKKQIIAKKALGLLKEGMLVLIGGGTTIHELINIIPDNFKATFVTANPFTSIQLLEKPNLETIILGGRISNYSQTVIGGDAFLKLAEIKADLSIMGTNAIDVEAGVTDLEWDSVEIKKAIFRSSKKVAILAISEKLNTKMNLRVCGINEIDYLITELDPKEAELKAYQESGIQIL</sequence>
<dbReference type="RefSeq" id="WP_379833951.1">
    <property type="nucleotide sequence ID" value="NZ_JBHRYQ010000001.1"/>
</dbReference>
<evidence type="ECO:0000256" key="2">
    <source>
        <dbReference type="ARBA" id="ARBA00023163"/>
    </source>
</evidence>
<reference evidence="5" key="1">
    <citation type="journal article" date="2019" name="Int. J. Syst. Evol. Microbiol.">
        <title>The Global Catalogue of Microorganisms (GCM) 10K type strain sequencing project: providing services to taxonomists for standard genome sequencing and annotation.</title>
        <authorList>
            <consortium name="The Broad Institute Genomics Platform"/>
            <consortium name="The Broad Institute Genome Sequencing Center for Infectious Disease"/>
            <person name="Wu L."/>
            <person name="Ma J."/>
        </authorList>
    </citation>
    <scope>NUCLEOTIDE SEQUENCE [LARGE SCALE GENOMIC DNA]</scope>
    <source>
        <strain evidence="5">CECT 7956</strain>
    </source>
</reference>
<keyword evidence="2" id="KW-0804">Transcription</keyword>
<dbReference type="Pfam" id="PF00455">
    <property type="entry name" value="DeoRC"/>
    <property type="match status" value="1"/>
</dbReference>
<dbReference type="PRINTS" id="PR00037">
    <property type="entry name" value="HTHLACR"/>
</dbReference>
<dbReference type="InterPro" id="IPR037171">
    <property type="entry name" value="NagB/RpiA_transferase-like"/>
</dbReference>
<keyword evidence="4" id="KW-0238">DNA-binding</keyword>
<dbReference type="Gene3D" id="3.40.50.1360">
    <property type="match status" value="1"/>
</dbReference>
<dbReference type="SMART" id="SM01134">
    <property type="entry name" value="DeoRC"/>
    <property type="match status" value="1"/>
</dbReference>
<dbReference type="PROSITE" id="PS51000">
    <property type="entry name" value="HTH_DEOR_2"/>
    <property type="match status" value="1"/>
</dbReference>
<dbReference type="EMBL" id="JBHRYQ010000001">
    <property type="protein sequence ID" value="MFC3809205.1"/>
    <property type="molecule type" value="Genomic_DNA"/>
</dbReference>
<protein>
    <submittedName>
        <fullName evidence="4">DeoR/GlpR family DNA-binding transcription regulator</fullName>
    </submittedName>
</protein>
<dbReference type="InterPro" id="IPR050313">
    <property type="entry name" value="Carb_Metab_HTH_regulators"/>
</dbReference>
<dbReference type="PANTHER" id="PTHR30363:SF44">
    <property type="entry name" value="AGA OPERON TRANSCRIPTIONAL REPRESSOR-RELATED"/>
    <property type="match status" value="1"/>
</dbReference>
<dbReference type="InterPro" id="IPR014036">
    <property type="entry name" value="DeoR-like_C"/>
</dbReference>
<proteinExistence type="predicted"/>
<dbReference type="Proteomes" id="UP001595616">
    <property type="component" value="Unassembled WGS sequence"/>
</dbReference>
<evidence type="ECO:0000313" key="4">
    <source>
        <dbReference type="EMBL" id="MFC3809205.1"/>
    </source>
</evidence>
<dbReference type="Gene3D" id="1.10.10.10">
    <property type="entry name" value="Winged helix-like DNA-binding domain superfamily/Winged helix DNA-binding domain"/>
    <property type="match status" value="1"/>
</dbReference>
<comment type="caution">
    <text evidence="4">The sequence shown here is derived from an EMBL/GenBank/DDBJ whole genome shotgun (WGS) entry which is preliminary data.</text>
</comment>
<dbReference type="Pfam" id="PF08220">
    <property type="entry name" value="HTH_DeoR"/>
    <property type="match status" value="1"/>
</dbReference>
<organism evidence="4 5">
    <name type="scientific">Lacihabitans lacunae</name>
    <dbReference type="NCBI Taxonomy" id="1028214"/>
    <lineage>
        <taxon>Bacteria</taxon>
        <taxon>Pseudomonadati</taxon>
        <taxon>Bacteroidota</taxon>
        <taxon>Cytophagia</taxon>
        <taxon>Cytophagales</taxon>
        <taxon>Leadbetterellaceae</taxon>
        <taxon>Lacihabitans</taxon>
    </lineage>
</organism>